<evidence type="ECO:0000256" key="1">
    <source>
        <dbReference type="ARBA" id="ARBA00010698"/>
    </source>
</evidence>
<keyword evidence="6" id="KW-1185">Reference proteome</keyword>
<dbReference type="Pfam" id="PF06784">
    <property type="entry name" value="UPF0240"/>
    <property type="match status" value="1"/>
</dbReference>
<comment type="subunit">
    <text evidence="2">Binds calmodulin. Interacts with NDUFAF3.</text>
</comment>
<dbReference type="AlphaFoldDB" id="A0AAE0UI78"/>
<dbReference type="InterPro" id="IPR009622">
    <property type="entry name" value="NDUFAF4"/>
</dbReference>
<accession>A0AAE0UI78</accession>
<feature type="compositionally biased region" description="Basic and acidic residues" evidence="4">
    <location>
        <begin position="36"/>
        <end position="48"/>
    </location>
</feature>
<protein>
    <recommendedName>
        <fullName evidence="3">NADH dehydrogenase [ubiquinone] 1 alpha subcomplex assembly factor 4</fullName>
    </recommendedName>
</protein>
<dbReference type="GO" id="GO:0005739">
    <property type="term" value="C:mitochondrion"/>
    <property type="evidence" value="ECO:0007669"/>
    <property type="project" value="TreeGrafter"/>
</dbReference>
<evidence type="ECO:0000313" key="5">
    <source>
        <dbReference type="EMBL" id="KAK3506970.1"/>
    </source>
</evidence>
<dbReference type="PANTHER" id="PTHR13338">
    <property type="entry name" value="UPF0240 PROTEIN"/>
    <property type="match status" value="1"/>
</dbReference>
<dbReference type="PANTHER" id="PTHR13338:SF4">
    <property type="entry name" value="NADH DEHYDROGENASE [UBIQUINONE] 1 ALPHA SUBCOMPLEX ASSEMBLY FACTOR 4"/>
    <property type="match status" value="1"/>
</dbReference>
<evidence type="ECO:0000313" key="6">
    <source>
        <dbReference type="Proteomes" id="UP001274896"/>
    </source>
</evidence>
<comment type="caution">
    <text evidence="5">The sequence shown here is derived from an EMBL/GenBank/DDBJ whole genome shotgun (WGS) entry which is preliminary data.</text>
</comment>
<feature type="region of interest" description="Disordered" evidence="4">
    <location>
        <begin position="79"/>
        <end position="100"/>
    </location>
</feature>
<comment type="similarity">
    <text evidence="1">Belongs to the NDUFAF4 family.</text>
</comment>
<evidence type="ECO:0000256" key="4">
    <source>
        <dbReference type="SAM" id="MobiDB-lite"/>
    </source>
</evidence>
<proteinExistence type="inferred from homology"/>
<dbReference type="GO" id="GO:0032981">
    <property type="term" value="P:mitochondrial respiratory chain complex I assembly"/>
    <property type="evidence" value="ECO:0007669"/>
    <property type="project" value="InterPro"/>
</dbReference>
<dbReference type="Proteomes" id="UP001274896">
    <property type="component" value="Unassembled WGS sequence"/>
</dbReference>
<evidence type="ECO:0000256" key="2">
    <source>
        <dbReference type="ARBA" id="ARBA00011265"/>
    </source>
</evidence>
<gene>
    <name evidence="5" type="ORF">QTP70_033180</name>
</gene>
<name>A0AAE0UI78_9TELE</name>
<organism evidence="5 6">
    <name type="scientific">Hemibagrus guttatus</name>
    <dbReference type="NCBI Taxonomy" id="175788"/>
    <lineage>
        <taxon>Eukaryota</taxon>
        <taxon>Metazoa</taxon>
        <taxon>Chordata</taxon>
        <taxon>Craniata</taxon>
        <taxon>Vertebrata</taxon>
        <taxon>Euteleostomi</taxon>
        <taxon>Actinopterygii</taxon>
        <taxon>Neopterygii</taxon>
        <taxon>Teleostei</taxon>
        <taxon>Ostariophysi</taxon>
        <taxon>Siluriformes</taxon>
        <taxon>Bagridae</taxon>
        <taxon>Hemibagrus</taxon>
    </lineage>
</organism>
<dbReference type="EMBL" id="JAUCMX010000030">
    <property type="protein sequence ID" value="KAK3506970.1"/>
    <property type="molecule type" value="Genomic_DNA"/>
</dbReference>
<evidence type="ECO:0000256" key="3">
    <source>
        <dbReference type="ARBA" id="ARBA00021777"/>
    </source>
</evidence>
<reference evidence="5" key="1">
    <citation type="submission" date="2023-06" db="EMBL/GenBank/DDBJ databases">
        <title>Male Hemibagrus guttatus genome.</title>
        <authorList>
            <person name="Bian C."/>
        </authorList>
    </citation>
    <scope>NUCLEOTIDE SEQUENCE</scope>
    <source>
        <strain evidence="5">Male_cb2023</strain>
        <tissue evidence="5">Muscle</tissue>
    </source>
</reference>
<feature type="region of interest" description="Disordered" evidence="4">
    <location>
        <begin position="36"/>
        <end position="67"/>
    </location>
</feature>
<sequence>MNTHTHTHTHTHRGELDMGARVGRLFRSFNLEARAHREIGKNKPEVAPRHPVNHNDSAPPVCEVQKKDDPLLNRLRQIYVDSKDPQTPSSAGVRRQQDVDRRPLSTALAPPGVCDITYVPKGKLTIVEALTALNKHKLTPQEWSAERIAQELMLAHSDARALTCYFIPFNIKIIKIPGAKETRTRITDS</sequence>